<accession>A0AB39BPK9</accession>
<dbReference type="Pfam" id="PF26162">
    <property type="entry name" value="YwzD"/>
    <property type="match status" value="1"/>
</dbReference>
<dbReference type="AlphaFoldDB" id="A0AB39BPK9"/>
<dbReference type="RefSeq" id="WP_368503202.1">
    <property type="nucleotide sequence ID" value="NZ_CP162551.1"/>
</dbReference>
<name>A0AB39BPK9_9BACI</name>
<reference evidence="1" key="1">
    <citation type="submission" date="2024-07" db="EMBL/GenBank/DDBJ databases">
        <title>Identification and characteristics of an arsenic-resistant bacterial isolate, which belongs to a novel species.</title>
        <authorList>
            <person name="Juszczyk A."/>
            <person name="Kowalczyk A."/>
            <person name="Was K."/>
            <person name="Kosowicz W."/>
            <person name="Budzyn A."/>
            <person name="Latowski D."/>
        </authorList>
    </citation>
    <scope>NUCLEOTIDE SEQUENCE</scope>
    <source>
        <strain evidence="1">As8PL</strain>
    </source>
</reference>
<proteinExistence type="predicted"/>
<dbReference type="InterPro" id="IPR058930">
    <property type="entry name" value="YwzD"/>
</dbReference>
<protein>
    <submittedName>
        <fullName evidence="1">Uncharacterized protein</fullName>
    </submittedName>
</protein>
<gene>
    <name evidence="1" type="ORF">AB3N04_13165</name>
</gene>
<sequence>MSTLKEATNFTEQHLKDLLQHLQTKGTEDTNLTSAQLVEEIASAFKPFINREEV</sequence>
<organism evidence="1">
    <name type="scientific">Alkalihalophilus sp. As8PL</name>
    <dbReference type="NCBI Taxonomy" id="3237103"/>
    <lineage>
        <taxon>Bacteria</taxon>
        <taxon>Bacillati</taxon>
        <taxon>Bacillota</taxon>
        <taxon>Bacilli</taxon>
        <taxon>Bacillales</taxon>
        <taxon>Bacillaceae</taxon>
        <taxon>Alkalihalophilus</taxon>
    </lineage>
</organism>
<evidence type="ECO:0000313" key="1">
    <source>
        <dbReference type="EMBL" id="XDI35659.1"/>
    </source>
</evidence>
<dbReference type="EMBL" id="CP162551">
    <property type="protein sequence ID" value="XDI35659.1"/>
    <property type="molecule type" value="Genomic_DNA"/>
</dbReference>